<name>A0A412W7W3_9BACT</name>
<feature type="transmembrane region" description="Helical" evidence="1">
    <location>
        <begin position="254"/>
        <end position="277"/>
    </location>
</feature>
<gene>
    <name evidence="2" type="ORF">DWW24_16225</name>
</gene>
<sequence>MDNIVSINIMETETLLKIIPPTISLIITSLFGLVVGILIEKFKNKFGTLEYSVRVQKMIPTLSENLGGALANKLKDVQINNLKIITVEVENNNNVDYENLVINFSVEKNASFQGNEGFVTNSNTFVFWTPKFKDYFDEVLNEYNSFTQNQANVGLPQPEFLQNKIAYVLSCREYLIPVLNRKESAIFNFLVEDSYSDSNCPIYLGLLHKSIKLVPKMDYEKANRKNLWRSICIGILFVIIVLFIMCYYNSGISVFIVISGLIGMSYSIIGVLLYSFYKKLCNFFN</sequence>
<protein>
    <submittedName>
        <fullName evidence="2">Uncharacterized protein</fullName>
    </submittedName>
</protein>
<accession>A0A412W7W3</accession>
<keyword evidence="1" id="KW-1133">Transmembrane helix</keyword>
<feature type="transmembrane region" description="Helical" evidence="1">
    <location>
        <begin position="18"/>
        <end position="39"/>
    </location>
</feature>
<dbReference type="AlphaFoldDB" id="A0A412W7W3"/>
<comment type="caution">
    <text evidence="2">The sequence shown here is derived from an EMBL/GenBank/DDBJ whole genome shotgun (WGS) entry which is preliminary data.</text>
</comment>
<keyword evidence="1" id="KW-0472">Membrane</keyword>
<feature type="transmembrane region" description="Helical" evidence="1">
    <location>
        <begin position="227"/>
        <end position="248"/>
    </location>
</feature>
<dbReference type="EMBL" id="QRYW01000040">
    <property type="protein sequence ID" value="RGV20374.1"/>
    <property type="molecule type" value="Genomic_DNA"/>
</dbReference>
<evidence type="ECO:0000313" key="3">
    <source>
        <dbReference type="Proteomes" id="UP000283426"/>
    </source>
</evidence>
<reference evidence="2 3" key="1">
    <citation type="submission" date="2018-08" db="EMBL/GenBank/DDBJ databases">
        <title>A genome reference for cultivated species of the human gut microbiota.</title>
        <authorList>
            <person name="Zou Y."/>
            <person name="Xue W."/>
            <person name="Luo G."/>
        </authorList>
    </citation>
    <scope>NUCLEOTIDE SEQUENCE [LARGE SCALE GENOMIC DNA]</scope>
    <source>
        <strain evidence="2 3">AF14-6AC</strain>
    </source>
</reference>
<evidence type="ECO:0000256" key="1">
    <source>
        <dbReference type="SAM" id="Phobius"/>
    </source>
</evidence>
<dbReference type="Proteomes" id="UP000283426">
    <property type="component" value="Unassembled WGS sequence"/>
</dbReference>
<keyword evidence="1" id="KW-0812">Transmembrane</keyword>
<evidence type="ECO:0000313" key="2">
    <source>
        <dbReference type="EMBL" id="RGV20374.1"/>
    </source>
</evidence>
<proteinExistence type="predicted"/>
<organism evidence="2 3">
    <name type="scientific">Odoribacter splanchnicus</name>
    <dbReference type="NCBI Taxonomy" id="28118"/>
    <lineage>
        <taxon>Bacteria</taxon>
        <taxon>Pseudomonadati</taxon>
        <taxon>Bacteroidota</taxon>
        <taxon>Bacteroidia</taxon>
        <taxon>Bacteroidales</taxon>
        <taxon>Odoribacteraceae</taxon>
        <taxon>Odoribacter</taxon>
    </lineage>
</organism>